<sequence length="503" mass="56672">MAGGGGAKGGAGGEEITLEHTPTWIVASVCSVIVVISLLFERLLHRLGKRLSKSHRKPLYEALLKVKEELMLLGFISLMLNVFQGATQKICVQESVMHHLLPCPLLPPPPLDDDGEAKTVAHYGATVFTGILGSTRRLLAGGGKNSDYCQNRNKVPILSTEAIHQLHIFIFVLAVTHVVLSAVTLILGSTQTRNWKHWEEKIQQNGDDNGPQMIKHVQEFKFIQNHFKGHGKRWGIFGWLRAFFKQFYGSITEEDYTTLRLGFVMKHCRGHPKFNFYNYMHRALEGDFKKVVGISWYLWALLMIFLLLNVHGWYVYIWISVAPFIVLLVVGSKMEHIITELALEVAQKHTAIEGELVVSPSDELFWFGRPKLVLLLIHIILFQNAFEIAFFFWLLVIYGFNSCIMGKPAYVIARLVISVISQLLCGYSTLPLYAIISQMGSSFKKAMFDENISEGLANWAQNARQRKRMPTTNVGDSSPDGEGIQMVNARRVSAMEQGTARLI</sequence>
<feature type="transmembrane region" description="Helical" evidence="9">
    <location>
        <begin position="70"/>
        <end position="87"/>
    </location>
</feature>
<feature type="transmembrane region" description="Helical" evidence="9">
    <location>
        <begin position="291"/>
        <end position="308"/>
    </location>
</feature>
<keyword evidence="3 8" id="KW-0812">Transmembrane</keyword>
<feature type="transmembrane region" description="Helical" evidence="9">
    <location>
        <begin position="372"/>
        <end position="400"/>
    </location>
</feature>
<evidence type="ECO:0000313" key="11">
    <source>
        <dbReference type="Proteomes" id="UP001497457"/>
    </source>
</evidence>
<evidence type="ECO:0000256" key="2">
    <source>
        <dbReference type="ARBA" id="ARBA00006574"/>
    </source>
</evidence>
<dbReference type="PANTHER" id="PTHR31942">
    <property type="entry name" value="MLO-LIKE PROTEIN 1"/>
    <property type="match status" value="1"/>
</dbReference>
<accession>A0ABC9CIN8</accession>
<dbReference type="GO" id="GO:0016020">
    <property type="term" value="C:membrane"/>
    <property type="evidence" value="ECO:0007669"/>
    <property type="project" value="UniProtKB-SubCell"/>
</dbReference>
<comment type="subcellular location">
    <subcellularLocation>
        <location evidence="1 8">Membrane</location>
        <topology evidence="1 8">Multi-pass membrane protein</topology>
    </subcellularLocation>
</comment>
<evidence type="ECO:0000256" key="7">
    <source>
        <dbReference type="ARBA" id="ARBA00023265"/>
    </source>
</evidence>
<dbReference type="InterPro" id="IPR004326">
    <property type="entry name" value="Mlo"/>
</dbReference>
<organism evidence="10 11">
    <name type="scientific">Urochloa decumbens</name>
    <dbReference type="NCBI Taxonomy" id="240449"/>
    <lineage>
        <taxon>Eukaryota</taxon>
        <taxon>Viridiplantae</taxon>
        <taxon>Streptophyta</taxon>
        <taxon>Embryophyta</taxon>
        <taxon>Tracheophyta</taxon>
        <taxon>Spermatophyta</taxon>
        <taxon>Magnoliopsida</taxon>
        <taxon>Liliopsida</taxon>
        <taxon>Poales</taxon>
        <taxon>Poaceae</taxon>
        <taxon>PACMAD clade</taxon>
        <taxon>Panicoideae</taxon>
        <taxon>Panicodae</taxon>
        <taxon>Paniceae</taxon>
        <taxon>Melinidinae</taxon>
        <taxon>Urochloa</taxon>
    </lineage>
</organism>
<dbReference type="Pfam" id="PF03094">
    <property type="entry name" value="Mlo"/>
    <property type="match status" value="1"/>
</dbReference>
<comment type="function">
    <text evidence="8">May be involved in modulation of pathogen defense and leaf cell death.</text>
</comment>
<evidence type="ECO:0000256" key="4">
    <source>
        <dbReference type="ARBA" id="ARBA00022821"/>
    </source>
</evidence>
<dbReference type="EMBL" id="OZ075113">
    <property type="protein sequence ID" value="CAL5021398.1"/>
    <property type="molecule type" value="Genomic_DNA"/>
</dbReference>
<dbReference type="Proteomes" id="UP001497457">
    <property type="component" value="Chromosome 3rd"/>
</dbReference>
<evidence type="ECO:0000256" key="3">
    <source>
        <dbReference type="ARBA" id="ARBA00022692"/>
    </source>
</evidence>
<comment type="domain">
    <text evidence="8">The C-terminus contains a calmodulin-binding domain, which binds calmodulin in a calcium-dependent fashion.</text>
</comment>
<proteinExistence type="inferred from homology"/>
<keyword evidence="8" id="KW-0112">Calmodulin-binding</keyword>
<name>A0ABC9CIN8_9POAL</name>
<reference evidence="10" key="1">
    <citation type="submission" date="2024-10" db="EMBL/GenBank/DDBJ databases">
        <authorList>
            <person name="Ryan C."/>
        </authorList>
    </citation>
    <scope>NUCLEOTIDE SEQUENCE [LARGE SCALE GENOMIC DNA]</scope>
</reference>
<comment type="similarity">
    <text evidence="2 8">Belongs to the MLO family.</text>
</comment>
<keyword evidence="4 8" id="KW-0611">Plant defense</keyword>
<dbReference type="GO" id="GO:0005516">
    <property type="term" value="F:calmodulin binding"/>
    <property type="evidence" value="ECO:0007669"/>
    <property type="project" value="UniProtKB-KW"/>
</dbReference>
<keyword evidence="7 8" id="KW-0568">Pathogenesis-related protein</keyword>
<evidence type="ECO:0000256" key="5">
    <source>
        <dbReference type="ARBA" id="ARBA00022989"/>
    </source>
</evidence>
<feature type="transmembrane region" description="Helical" evidence="9">
    <location>
        <begin position="24"/>
        <end position="44"/>
    </location>
</feature>
<feature type="transmembrane region" description="Helical" evidence="9">
    <location>
        <begin position="166"/>
        <end position="187"/>
    </location>
</feature>
<evidence type="ECO:0000256" key="6">
    <source>
        <dbReference type="ARBA" id="ARBA00023136"/>
    </source>
</evidence>
<dbReference type="AlphaFoldDB" id="A0ABC9CIN8"/>
<keyword evidence="6 8" id="KW-0472">Membrane</keyword>
<gene>
    <name evidence="8" type="primary">MLO</name>
    <name evidence="10" type="ORF">URODEC1_LOCUS75953</name>
</gene>
<evidence type="ECO:0000256" key="8">
    <source>
        <dbReference type="RuleBase" id="RU280816"/>
    </source>
</evidence>
<dbReference type="GO" id="GO:0006952">
    <property type="term" value="P:defense response"/>
    <property type="evidence" value="ECO:0007669"/>
    <property type="project" value="UniProtKB-KW"/>
</dbReference>
<evidence type="ECO:0000256" key="1">
    <source>
        <dbReference type="ARBA" id="ARBA00004141"/>
    </source>
</evidence>
<evidence type="ECO:0000313" key="10">
    <source>
        <dbReference type="EMBL" id="CAL5021398.1"/>
    </source>
</evidence>
<feature type="transmembrane region" description="Helical" evidence="9">
    <location>
        <begin position="412"/>
        <end position="436"/>
    </location>
</feature>
<evidence type="ECO:0000256" key="9">
    <source>
        <dbReference type="SAM" id="Phobius"/>
    </source>
</evidence>
<feature type="transmembrane region" description="Helical" evidence="9">
    <location>
        <begin position="314"/>
        <end position="331"/>
    </location>
</feature>
<protein>
    <recommendedName>
        <fullName evidence="8">MLO-like protein</fullName>
    </recommendedName>
</protein>
<keyword evidence="11" id="KW-1185">Reference proteome</keyword>
<keyword evidence="5 8" id="KW-1133">Transmembrane helix</keyword>
<dbReference type="PANTHER" id="PTHR31942:SF122">
    <property type="entry name" value="MLO-LIKE PROTEIN"/>
    <property type="match status" value="1"/>
</dbReference>